<protein>
    <recommendedName>
        <fullName evidence="7">PPE family protein</fullName>
    </recommendedName>
</protein>
<dbReference type="Pfam" id="PF12484">
    <property type="entry name" value="PPE-SVP"/>
    <property type="match status" value="1"/>
</dbReference>
<sequence>MDYSIFPPEVNSGRMYLGRGAESMAAAAEAWEGLAAELHATANAYRAVVSGLAAGPWQGPSSASMVDAAASFVNWLSNVATQAEEAAVQARAAAAAYEEAFASTVPPQLVAGNRALFTRLVATNLFGQNTSAIANTEAQYVEMWAQDAAAMYRYAASSASATTLTPFTAPQQNTNPTGGSTQAAAVGQATGTSAGQAQSAVSSVQQTFSAVPSALQSLATASPVSAAPTDSLATLSDLITVFVDLPAGLVGIFGDIPLSTVGAVALPIDIVSYYIGVHTDDIVSGWNGEQSWPGTGPAPVKEFPATLLNLPPGTVPPAPRVSAALGEAHTAGCLSVPATWTIATPAVRPVSYALPALPAATTGAVEGAAAGSSTFGQMALAALAGRAIGGTLGTGAGGGGAPAADRVQAAAGEADTAPGSAADGEAGAPEIPPPRAVVTGVAAELREFAKLRDEGILTEEEYAEQKNRLLGR</sequence>
<dbReference type="RefSeq" id="WP_085257242.1">
    <property type="nucleotide sequence ID" value="NZ_AP022573.1"/>
</dbReference>
<comment type="similarity">
    <text evidence="1">Belongs to the mycobacterial PPE family.</text>
</comment>
<dbReference type="Pfam" id="PF00823">
    <property type="entry name" value="PPE"/>
    <property type="match status" value="1"/>
</dbReference>
<feature type="domain" description="PPE family C-terminal" evidence="4">
    <location>
        <begin position="322"/>
        <end position="392"/>
    </location>
</feature>
<dbReference type="AlphaFoldDB" id="A0AAJ3NM43"/>
<feature type="domain" description="PPE" evidence="3">
    <location>
        <begin position="2"/>
        <end position="165"/>
    </location>
</feature>
<accession>A0AAJ3NM43</accession>
<dbReference type="InterPro" id="IPR022171">
    <property type="entry name" value="PPE_C"/>
</dbReference>
<dbReference type="Gene3D" id="1.20.1260.20">
    <property type="entry name" value="PPE superfamily"/>
    <property type="match status" value="1"/>
</dbReference>
<dbReference type="GO" id="GO:0052572">
    <property type="term" value="P:response to host immune response"/>
    <property type="evidence" value="ECO:0007669"/>
    <property type="project" value="TreeGrafter"/>
</dbReference>
<dbReference type="InterPro" id="IPR000030">
    <property type="entry name" value="PPE_dom"/>
</dbReference>
<feature type="region of interest" description="Disordered" evidence="2">
    <location>
        <begin position="166"/>
        <end position="187"/>
    </location>
</feature>
<evidence type="ECO:0000259" key="4">
    <source>
        <dbReference type="Pfam" id="PF12484"/>
    </source>
</evidence>
<gene>
    <name evidence="5" type="ORF">AWC23_19955</name>
</gene>
<evidence type="ECO:0000259" key="3">
    <source>
        <dbReference type="Pfam" id="PF00823"/>
    </source>
</evidence>
<proteinExistence type="inferred from homology"/>
<evidence type="ECO:0000256" key="2">
    <source>
        <dbReference type="SAM" id="MobiDB-lite"/>
    </source>
</evidence>
<comment type="caution">
    <text evidence="5">The sequence shown here is derived from an EMBL/GenBank/DDBJ whole genome shotgun (WGS) entry which is preliminary data.</text>
</comment>
<evidence type="ECO:0008006" key="7">
    <source>
        <dbReference type="Google" id="ProtNLM"/>
    </source>
</evidence>
<feature type="region of interest" description="Disordered" evidence="2">
    <location>
        <begin position="396"/>
        <end position="434"/>
    </location>
</feature>
<evidence type="ECO:0000256" key="1">
    <source>
        <dbReference type="ARBA" id="ARBA00010652"/>
    </source>
</evidence>
<evidence type="ECO:0000313" key="6">
    <source>
        <dbReference type="Proteomes" id="UP000193387"/>
    </source>
</evidence>
<keyword evidence="6" id="KW-1185">Reference proteome</keyword>
<reference evidence="5 6" key="1">
    <citation type="submission" date="2016-01" db="EMBL/GenBank/DDBJ databases">
        <title>The new phylogeny of the genus Mycobacterium.</title>
        <authorList>
            <person name="Tarcisio F."/>
            <person name="Conor M."/>
            <person name="Antonella G."/>
            <person name="Elisabetta G."/>
            <person name="Giulia F.S."/>
            <person name="Sara T."/>
            <person name="Anna F."/>
            <person name="Clotilde B."/>
            <person name="Roberto B."/>
            <person name="Veronica D.S."/>
            <person name="Fabio R."/>
            <person name="Monica P."/>
            <person name="Olivier J."/>
            <person name="Enrico T."/>
            <person name="Nicola S."/>
        </authorList>
    </citation>
    <scope>NUCLEOTIDE SEQUENCE [LARGE SCALE GENOMIC DNA]</scope>
    <source>
        <strain evidence="5 6">DSM 44616</strain>
    </source>
</reference>
<dbReference type="FunFam" id="1.20.1260.20:FF:000001">
    <property type="entry name" value="PPE family protein PPE41"/>
    <property type="match status" value="1"/>
</dbReference>
<dbReference type="PANTHER" id="PTHR46766">
    <property type="entry name" value="GLUTAMINE-RICH PROTEIN 2"/>
    <property type="match status" value="1"/>
</dbReference>
<dbReference type="PANTHER" id="PTHR46766:SF1">
    <property type="entry name" value="GLUTAMINE-RICH PROTEIN 2"/>
    <property type="match status" value="1"/>
</dbReference>
<evidence type="ECO:0000313" key="5">
    <source>
        <dbReference type="EMBL" id="ORW69032.1"/>
    </source>
</evidence>
<dbReference type="Proteomes" id="UP000193387">
    <property type="component" value="Unassembled WGS sequence"/>
</dbReference>
<dbReference type="InterPro" id="IPR038332">
    <property type="entry name" value="PPE_sf"/>
</dbReference>
<feature type="compositionally biased region" description="Low complexity" evidence="2">
    <location>
        <begin position="177"/>
        <end position="187"/>
    </location>
</feature>
<dbReference type="EMBL" id="LQPR01000049">
    <property type="protein sequence ID" value="ORW69032.1"/>
    <property type="molecule type" value="Genomic_DNA"/>
</dbReference>
<organism evidence="5 6">
    <name type="scientific">Mycobacterium saskatchewanense</name>
    <dbReference type="NCBI Taxonomy" id="220927"/>
    <lineage>
        <taxon>Bacteria</taxon>
        <taxon>Bacillati</taxon>
        <taxon>Actinomycetota</taxon>
        <taxon>Actinomycetes</taxon>
        <taxon>Mycobacteriales</taxon>
        <taxon>Mycobacteriaceae</taxon>
        <taxon>Mycobacterium</taxon>
        <taxon>Mycobacterium simiae complex</taxon>
    </lineage>
</organism>
<dbReference type="SUPFAM" id="SSF140459">
    <property type="entry name" value="PE/PPE dimer-like"/>
    <property type="match status" value="1"/>
</dbReference>
<name>A0AAJ3NM43_9MYCO</name>